<keyword evidence="2" id="KW-1185">Reference proteome</keyword>
<accession>A0ACC0BCC2</accession>
<proteinExistence type="predicted"/>
<comment type="caution">
    <text evidence="1">The sequence shown here is derived from an EMBL/GenBank/DDBJ whole genome shotgun (WGS) entry which is preliminary data.</text>
</comment>
<dbReference type="Proteomes" id="UP001060085">
    <property type="component" value="Linkage Group LG03"/>
</dbReference>
<sequence length="376" mass="42915">MSDWANLPFELLESIALHLASVDDFTAFSAVCKSWHSVWSELKEKIILPPRLPWLILAEDQDNQQIRPIFSLSNSKTYEIKLPEASRTNCVAANYGWIFTLSPDLQINLLHLFSRIQIPLPSMLGFSDQYNYDEEFKPEGVAHMFVTKAVLSRNPRDEEKGEWVIVAIYGQFRILGFAREGDKVWTDIPCPSRCYEDVVFYEGKFYAVDCHGIVIVCEIDDPKSTYLVESSGDLLLISRERAGPLFEGRNDDEILPRYYTKGFTVLKLEKNKNNAGEEEDEAKYEYPFCWIEVKSLGDRALFLGRNPSVSLSASEFEGLFKPNCIYFTDDNEEQYYTEPGGGGGLDMGIYNMESSTIEPHFTGESRSPISPPFWCL</sequence>
<gene>
    <name evidence="1" type="ORF">M9H77_10639</name>
</gene>
<reference evidence="2" key="1">
    <citation type="journal article" date="2023" name="Nat. Plants">
        <title>Single-cell RNA sequencing provides a high-resolution roadmap for understanding the multicellular compartmentation of specialized metabolism.</title>
        <authorList>
            <person name="Sun S."/>
            <person name="Shen X."/>
            <person name="Li Y."/>
            <person name="Li Y."/>
            <person name="Wang S."/>
            <person name="Li R."/>
            <person name="Zhang H."/>
            <person name="Shen G."/>
            <person name="Guo B."/>
            <person name="Wei J."/>
            <person name="Xu J."/>
            <person name="St-Pierre B."/>
            <person name="Chen S."/>
            <person name="Sun C."/>
        </authorList>
    </citation>
    <scope>NUCLEOTIDE SEQUENCE [LARGE SCALE GENOMIC DNA]</scope>
</reference>
<organism evidence="1 2">
    <name type="scientific">Catharanthus roseus</name>
    <name type="common">Madagascar periwinkle</name>
    <name type="synonym">Vinca rosea</name>
    <dbReference type="NCBI Taxonomy" id="4058"/>
    <lineage>
        <taxon>Eukaryota</taxon>
        <taxon>Viridiplantae</taxon>
        <taxon>Streptophyta</taxon>
        <taxon>Embryophyta</taxon>
        <taxon>Tracheophyta</taxon>
        <taxon>Spermatophyta</taxon>
        <taxon>Magnoliopsida</taxon>
        <taxon>eudicotyledons</taxon>
        <taxon>Gunneridae</taxon>
        <taxon>Pentapetalae</taxon>
        <taxon>asterids</taxon>
        <taxon>lamiids</taxon>
        <taxon>Gentianales</taxon>
        <taxon>Apocynaceae</taxon>
        <taxon>Rauvolfioideae</taxon>
        <taxon>Vinceae</taxon>
        <taxon>Catharanthinae</taxon>
        <taxon>Catharanthus</taxon>
    </lineage>
</organism>
<evidence type="ECO:0000313" key="1">
    <source>
        <dbReference type="EMBL" id="KAI5670275.1"/>
    </source>
</evidence>
<name>A0ACC0BCC2_CATRO</name>
<evidence type="ECO:0000313" key="2">
    <source>
        <dbReference type="Proteomes" id="UP001060085"/>
    </source>
</evidence>
<dbReference type="EMBL" id="CM044703">
    <property type="protein sequence ID" value="KAI5670275.1"/>
    <property type="molecule type" value="Genomic_DNA"/>
</dbReference>
<protein>
    <submittedName>
        <fullName evidence="1">Uncharacterized protein</fullName>
    </submittedName>
</protein>